<evidence type="ECO:0000313" key="2">
    <source>
        <dbReference type="Proteomes" id="UP000221165"/>
    </source>
</evidence>
<dbReference type="GeneID" id="94431735"/>
<name>A0A2C6KJQ3_9APIC</name>
<gene>
    <name evidence="1" type="ORF">CSUI_008391</name>
</gene>
<dbReference type="VEuPathDB" id="ToxoDB:CSUI_008391"/>
<dbReference type="Proteomes" id="UP000221165">
    <property type="component" value="Unassembled WGS sequence"/>
</dbReference>
<dbReference type="EMBL" id="MIGC01004689">
    <property type="protein sequence ID" value="PHJ17787.1"/>
    <property type="molecule type" value="Genomic_DNA"/>
</dbReference>
<accession>A0A2C6KJQ3</accession>
<organism evidence="1 2">
    <name type="scientific">Cystoisospora suis</name>
    <dbReference type="NCBI Taxonomy" id="483139"/>
    <lineage>
        <taxon>Eukaryota</taxon>
        <taxon>Sar</taxon>
        <taxon>Alveolata</taxon>
        <taxon>Apicomplexa</taxon>
        <taxon>Conoidasida</taxon>
        <taxon>Coccidia</taxon>
        <taxon>Eucoccidiorida</taxon>
        <taxon>Eimeriorina</taxon>
        <taxon>Sarcocystidae</taxon>
        <taxon>Cystoisospora</taxon>
    </lineage>
</organism>
<proteinExistence type="predicted"/>
<evidence type="ECO:0000313" key="1">
    <source>
        <dbReference type="EMBL" id="PHJ17787.1"/>
    </source>
</evidence>
<protein>
    <submittedName>
        <fullName evidence="1">Uncharacterized protein</fullName>
    </submittedName>
</protein>
<sequence>MRLRFNVLQRASRSPRLTTAIDSQLSHEDGLGPR</sequence>
<keyword evidence="2" id="KW-1185">Reference proteome</keyword>
<reference evidence="1 2" key="1">
    <citation type="journal article" date="2017" name="Int. J. Parasitol.">
        <title>The genome of the protozoan parasite Cystoisospora suis and a reverse vaccinology approach to identify vaccine candidates.</title>
        <authorList>
            <person name="Palmieri N."/>
            <person name="Shrestha A."/>
            <person name="Ruttkowski B."/>
            <person name="Beck T."/>
            <person name="Vogl C."/>
            <person name="Tomley F."/>
            <person name="Blake D.P."/>
            <person name="Joachim A."/>
        </authorList>
    </citation>
    <scope>NUCLEOTIDE SEQUENCE [LARGE SCALE GENOMIC DNA]</scope>
    <source>
        <strain evidence="1 2">Wien I</strain>
    </source>
</reference>
<comment type="caution">
    <text evidence="1">The sequence shown here is derived from an EMBL/GenBank/DDBJ whole genome shotgun (WGS) entry which is preliminary data.</text>
</comment>
<dbReference type="AlphaFoldDB" id="A0A2C6KJQ3"/>
<dbReference type="RefSeq" id="XP_067919502.1">
    <property type="nucleotide sequence ID" value="XM_068068524.1"/>
</dbReference>